<dbReference type="InterPro" id="IPR012340">
    <property type="entry name" value="NA-bd_OB-fold"/>
</dbReference>
<evidence type="ECO:0000313" key="7">
    <source>
        <dbReference type="EMBL" id="HEB13985.1"/>
    </source>
</evidence>
<feature type="region of interest" description="Disordered" evidence="6">
    <location>
        <begin position="83"/>
        <end position="120"/>
    </location>
</feature>
<accession>A0A7C1NT36</accession>
<dbReference type="Pfam" id="PF00366">
    <property type="entry name" value="Ribosomal_S17"/>
    <property type="match status" value="1"/>
</dbReference>
<name>A0A7C1NT36_UNCKA</name>
<dbReference type="CDD" id="cd00364">
    <property type="entry name" value="Ribosomal_uS17"/>
    <property type="match status" value="1"/>
</dbReference>
<proteinExistence type="inferred from homology"/>
<dbReference type="Proteomes" id="UP000885744">
    <property type="component" value="Unassembled WGS sequence"/>
</dbReference>
<comment type="caution">
    <text evidence="7">The sequence shown here is derived from an EMBL/GenBank/DDBJ whole genome shotgun (WGS) entry which is preliminary data.</text>
</comment>
<evidence type="ECO:0000256" key="2">
    <source>
        <dbReference type="ARBA" id="ARBA00022946"/>
    </source>
</evidence>
<dbReference type="SUPFAM" id="SSF50249">
    <property type="entry name" value="Nucleic acid-binding proteins"/>
    <property type="match status" value="1"/>
</dbReference>
<dbReference type="EMBL" id="DRHH01000042">
    <property type="protein sequence ID" value="HEB13985.1"/>
    <property type="molecule type" value="Genomic_DNA"/>
</dbReference>
<comment type="similarity">
    <text evidence="1">Belongs to the universal ribosomal protein uS17 family.</text>
</comment>
<dbReference type="PRINTS" id="PR00973">
    <property type="entry name" value="RIBOSOMALS17"/>
</dbReference>
<dbReference type="AlphaFoldDB" id="A0A7C1NT36"/>
<evidence type="ECO:0000256" key="3">
    <source>
        <dbReference type="ARBA" id="ARBA00022980"/>
    </source>
</evidence>
<reference evidence="7" key="1">
    <citation type="journal article" date="2020" name="mSystems">
        <title>Genome- and Community-Level Interaction Insights into Carbon Utilization and Element Cycling Functions of Hydrothermarchaeota in Hydrothermal Sediment.</title>
        <authorList>
            <person name="Zhou Z."/>
            <person name="Liu Y."/>
            <person name="Xu W."/>
            <person name="Pan J."/>
            <person name="Luo Z.H."/>
            <person name="Li M."/>
        </authorList>
    </citation>
    <scope>NUCLEOTIDE SEQUENCE [LARGE SCALE GENOMIC DNA]</scope>
    <source>
        <strain evidence="7">HyVt-365</strain>
    </source>
</reference>
<dbReference type="GO" id="GO:0006412">
    <property type="term" value="P:translation"/>
    <property type="evidence" value="ECO:0007669"/>
    <property type="project" value="InterPro"/>
</dbReference>
<evidence type="ECO:0000256" key="5">
    <source>
        <dbReference type="ARBA" id="ARBA00035308"/>
    </source>
</evidence>
<evidence type="ECO:0000256" key="6">
    <source>
        <dbReference type="SAM" id="MobiDB-lite"/>
    </source>
</evidence>
<dbReference type="PANTHER" id="PTHR10744:SF7">
    <property type="entry name" value="SMALL RIBOSOMAL SUBUNIT PROTEIN US17C"/>
    <property type="match status" value="1"/>
</dbReference>
<dbReference type="GO" id="GO:0003735">
    <property type="term" value="F:structural constituent of ribosome"/>
    <property type="evidence" value="ECO:0007669"/>
    <property type="project" value="InterPro"/>
</dbReference>
<organism evidence="7">
    <name type="scientific">candidate division WWE3 bacterium</name>
    <dbReference type="NCBI Taxonomy" id="2053526"/>
    <lineage>
        <taxon>Bacteria</taxon>
        <taxon>Katanobacteria</taxon>
    </lineage>
</organism>
<gene>
    <name evidence="7" type="primary">rpsQ</name>
    <name evidence="7" type="ORF">ENI09_01050</name>
</gene>
<feature type="compositionally biased region" description="Basic residues" evidence="6">
    <location>
        <begin position="100"/>
        <end position="120"/>
    </location>
</feature>
<protein>
    <recommendedName>
        <fullName evidence="5">30S ribosomal protein S17, chloroplastic</fullName>
    </recommendedName>
</protein>
<keyword evidence="3 7" id="KW-0689">Ribosomal protein</keyword>
<keyword evidence="2" id="KW-0809">Transit peptide</keyword>
<dbReference type="InterPro" id="IPR000266">
    <property type="entry name" value="Ribosomal_uS17"/>
</dbReference>
<dbReference type="Gene3D" id="2.40.50.140">
    <property type="entry name" value="Nucleic acid-binding proteins"/>
    <property type="match status" value="1"/>
</dbReference>
<evidence type="ECO:0000256" key="1">
    <source>
        <dbReference type="ARBA" id="ARBA00010254"/>
    </source>
</evidence>
<sequence length="120" mass="13226">MPKKRLAGTIKSVAGDKTVRVEVVSVFHHPRYKKRMQAGKSYLAHFEGDAVPGQGVVIEETRPISKRKKWVVVEIDGKKVEDLKDSEVESGQKPAPPAKKAVKKSPKRTAAKAKKKGAKK</sequence>
<keyword evidence="4" id="KW-0687">Ribonucleoprotein</keyword>
<dbReference type="PANTHER" id="PTHR10744">
    <property type="entry name" value="40S RIBOSOMAL PROTEIN S11 FAMILY MEMBER"/>
    <property type="match status" value="1"/>
</dbReference>
<dbReference type="GO" id="GO:1990904">
    <property type="term" value="C:ribonucleoprotein complex"/>
    <property type="evidence" value="ECO:0007669"/>
    <property type="project" value="UniProtKB-KW"/>
</dbReference>
<evidence type="ECO:0000256" key="4">
    <source>
        <dbReference type="ARBA" id="ARBA00023274"/>
    </source>
</evidence>
<dbReference type="GO" id="GO:0005840">
    <property type="term" value="C:ribosome"/>
    <property type="evidence" value="ECO:0007669"/>
    <property type="project" value="UniProtKB-KW"/>
</dbReference>